<sequence length="94" mass="10779">MVIPGTPFPIQEQSVIPQQVPNTPRRSSWPLEGRCSSWLLTFLVRAPVTPHHRRPVAFVRPCHATDVLLGIFFLVRCLVLSFGKDVQVRCFDRR</sequence>
<evidence type="ECO:0000313" key="2">
    <source>
        <dbReference type="Proteomes" id="UP000827092"/>
    </source>
</evidence>
<organism evidence="1 2">
    <name type="scientific">Oedothorax gibbosus</name>
    <dbReference type="NCBI Taxonomy" id="931172"/>
    <lineage>
        <taxon>Eukaryota</taxon>
        <taxon>Metazoa</taxon>
        <taxon>Ecdysozoa</taxon>
        <taxon>Arthropoda</taxon>
        <taxon>Chelicerata</taxon>
        <taxon>Arachnida</taxon>
        <taxon>Araneae</taxon>
        <taxon>Araneomorphae</taxon>
        <taxon>Entelegynae</taxon>
        <taxon>Araneoidea</taxon>
        <taxon>Linyphiidae</taxon>
        <taxon>Erigoninae</taxon>
        <taxon>Oedothorax</taxon>
    </lineage>
</organism>
<dbReference type="AlphaFoldDB" id="A0AAV6U8A8"/>
<protein>
    <submittedName>
        <fullName evidence="1">Uncharacterized protein</fullName>
    </submittedName>
</protein>
<proteinExistence type="predicted"/>
<accession>A0AAV6U8A8</accession>
<evidence type="ECO:0000313" key="1">
    <source>
        <dbReference type="EMBL" id="KAG8180304.1"/>
    </source>
</evidence>
<reference evidence="1 2" key="1">
    <citation type="journal article" date="2022" name="Nat. Ecol. Evol.">
        <title>A masculinizing supergene underlies an exaggerated male reproductive morph in a spider.</title>
        <authorList>
            <person name="Hendrickx F."/>
            <person name="De Corte Z."/>
            <person name="Sonet G."/>
            <person name="Van Belleghem S.M."/>
            <person name="Kostlbacher S."/>
            <person name="Vangestel C."/>
        </authorList>
    </citation>
    <scope>NUCLEOTIDE SEQUENCE [LARGE SCALE GENOMIC DNA]</scope>
    <source>
        <strain evidence="1">W744_W776</strain>
    </source>
</reference>
<comment type="caution">
    <text evidence="1">The sequence shown here is derived from an EMBL/GenBank/DDBJ whole genome shotgun (WGS) entry which is preliminary data.</text>
</comment>
<name>A0AAV6U8A8_9ARAC</name>
<dbReference type="Proteomes" id="UP000827092">
    <property type="component" value="Unassembled WGS sequence"/>
</dbReference>
<gene>
    <name evidence="1" type="ORF">JTE90_024219</name>
</gene>
<keyword evidence="2" id="KW-1185">Reference proteome</keyword>
<dbReference type="EMBL" id="JAFNEN010000569">
    <property type="protein sequence ID" value="KAG8180304.1"/>
    <property type="molecule type" value="Genomic_DNA"/>
</dbReference>